<gene>
    <name evidence="2" type="ORF">BDP55DRAFT_421008</name>
</gene>
<evidence type="ECO:0000313" key="3">
    <source>
        <dbReference type="Proteomes" id="UP001224890"/>
    </source>
</evidence>
<keyword evidence="3" id="KW-1185">Reference proteome</keyword>
<dbReference type="EMBL" id="JAHMHR010000086">
    <property type="protein sequence ID" value="KAK1657693.1"/>
    <property type="molecule type" value="Genomic_DNA"/>
</dbReference>
<dbReference type="Proteomes" id="UP001224890">
    <property type="component" value="Unassembled WGS sequence"/>
</dbReference>
<feature type="transmembrane region" description="Helical" evidence="1">
    <location>
        <begin position="32"/>
        <end position="49"/>
    </location>
</feature>
<protein>
    <submittedName>
        <fullName evidence="2">Uncharacterized protein</fullName>
    </submittedName>
</protein>
<evidence type="ECO:0000313" key="2">
    <source>
        <dbReference type="EMBL" id="KAK1657693.1"/>
    </source>
</evidence>
<dbReference type="GeneID" id="85451980"/>
<reference evidence="2" key="1">
    <citation type="submission" date="2021-06" db="EMBL/GenBank/DDBJ databases">
        <title>Comparative genomics, transcriptomics and evolutionary studies reveal genomic signatures of adaptation to plant cell wall in hemibiotrophic fungi.</title>
        <authorList>
            <consortium name="DOE Joint Genome Institute"/>
            <person name="Baroncelli R."/>
            <person name="Diaz J.F."/>
            <person name="Benocci T."/>
            <person name="Peng M."/>
            <person name="Battaglia E."/>
            <person name="Haridas S."/>
            <person name="Andreopoulos W."/>
            <person name="Labutti K."/>
            <person name="Pangilinan J."/>
            <person name="Floch G.L."/>
            <person name="Makela M.R."/>
            <person name="Henrissat B."/>
            <person name="Grigoriev I.V."/>
            <person name="Crouch J.A."/>
            <person name="De Vries R.P."/>
            <person name="Sukno S.A."/>
            <person name="Thon M.R."/>
        </authorList>
    </citation>
    <scope>NUCLEOTIDE SEQUENCE</scope>
    <source>
        <strain evidence="2">CBS 193.32</strain>
    </source>
</reference>
<comment type="caution">
    <text evidence="2">The sequence shown here is derived from an EMBL/GenBank/DDBJ whole genome shotgun (WGS) entry which is preliminary data.</text>
</comment>
<proteinExistence type="predicted"/>
<dbReference type="RefSeq" id="XP_060422457.1">
    <property type="nucleotide sequence ID" value="XM_060567454.1"/>
</dbReference>
<keyword evidence="1" id="KW-0472">Membrane</keyword>
<name>A0AAJ0EQQ2_9PEZI</name>
<keyword evidence="1" id="KW-1133">Transmembrane helix</keyword>
<keyword evidence="1" id="KW-0812">Transmembrane</keyword>
<evidence type="ECO:0000256" key="1">
    <source>
        <dbReference type="SAM" id="Phobius"/>
    </source>
</evidence>
<sequence length="100" mass="11409">MTAYLAPSHFILYHRLQYLPTLGWQSRSVPPFPWLCAPFLLNLPLVLPLSTLSHLHFPHVFLCLSPLFAFCSIPDFTMIFFINFPASAQTRQYSDALVPG</sequence>
<accession>A0AAJ0EQQ2</accession>
<feature type="transmembrane region" description="Helical" evidence="1">
    <location>
        <begin position="61"/>
        <end position="84"/>
    </location>
</feature>
<organism evidence="2 3">
    <name type="scientific">Colletotrichum godetiae</name>
    <dbReference type="NCBI Taxonomy" id="1209918"/>
    <lineage>
        <taxon>Eukaryota</taxon>
        <taxon>Fungi</taxon>
        <taxon>Dikarya</taxon>
        <taxon>Ascomycota</taxon>
        <taxon>Pezizomycotina</taxon>
        <taxon>Sordariomycetes</taxon>
        <taxon>Hypocreomycetidae</taxon>
        <taxon>Glomerellales</taxon>
        <taxon>Glomerellaceae</taxon>
        <taxon>Colletotrichum</taxon>
        <taxon>Colletotrichum acutatum species complex</taxon>
    </lineage>
</organism>
<dbReference type="AlphaFoldDB" id="A0AAJ0EQQ2"/>